<dbReference type="EMBL" id="LGRX02019070">
    <property type="protein sequence ID" value="KAK3259015.1"/>
    <property type="molecule type" value="Genomic_DNA"/>
</dbReference>
<dbReference type="Proteomes" id="UP001190700">
    <property type="component" value="Unassembled WGS sequence"/>
</dbReference>
<proteinExistence type="predicted"/>
<organism evidence="2 3">
    <name type="scientific">Cymbomonas tetramitiformis</name>
    <dbReference type="NCBI Taxonomy" id="36881"/>
    <lineage>
        <taxon>Eukaryota</taxon>
        <taxon>Viridiplantae</taxon>
        <taxon>Chlorophyta</taxon>
        <taxon>Pyramimonadophyceae</taxon>
        <taxon>Pyramimonadales</taxon>
        <taxon>Pyramimonadaceae</taxon>
        <taxon>Cymbomonas</taxon>
    </lineage>
</organism>
<name>A0AAE0FFY7_9CHLO</name>
<gene>
    <name evidence="2" type="ORF">CYMTET_31966</name>
</gene>
<evidence type="ECO:0000256" key="1">
    <source>
        <dbReference type="SAM" id="MobiDB-lite"/>
    </source>
</evidence>
<evidence type="ECO:0000313" key="3">
    <source>
        <dbReference type="Proteomes" id="UP001190700"/>
    </source>
</evidence>
<protein>
    <submittedName>
        <fullName evidence="2">Uncharacterized protein</fullName>
    </submittedName>
</protein>
<dbReference type="AlphaFoldDB" id="A0AAE0FFY7"/>
<keyword evidence="3" id="KW-1185">Reference proteome</keyword>
<reference evidence="2 3" key="1">
    <citation type="journal article" date="2015" name="Genome Biol. Evol.">
        <title>Comparative Genomics of a Bacterivorous Green Alga Reveals Evolutionary Causalities and Consequences of Phago-Mixotrophic Mode of Nutrition.</title>
        <authorList>
            <person name="Burns J.A."/>
            <person name="Paasch A."/>
            <person name="Narechania A."/>
            <person name="Kim E."/>
        </authorList>
    </citation>
    <scope>NUCLEOTIDE SEQUENCE [LARGE SCALE GENOMIC DNA]</scope>
    <source>
        <strain evidence="2 3">PLY_AMNH</strain>
    </source>
</reference>
<evidence type="ECO:0000313" key="2">
    <source>
        <dbReference type="EMBL" id="KAK3259015.1"/>
    </source>
</evidence>
<sequence>MYTCTPTAPLYIPEEVCRAAYGGGVQMEYINCQAVPSEVKKDAEGNTAAGQEGNDAGEPSETAEIGDVGLATDVGTGSEAIEKVGPE</sequence>
<feature type="region of interest" description="Disordered" evidence="1">
    <location>
        <begin position="40"/>
        <end position="87"/>
    </location>
</feature>
<accession>A0AAE0FFY7</accession>
<comment type="caution">
    <text evidence="2">The sequence shown here is derived from an EMBL/GenBank/DDBJ whole genome shotgun (WGS) entry which is preliminary data.</text>
</comment>